<dbReference type="Proteomes" id="UP000886845">
    <property type="component" value="Unassembled WGS sequence"/>
</dbReference>
<comment type="subcellular location">
    <subcellularLocation>
        <location evidence="9">Cell membrane</location>
        <topology evidence="9">Single-pass membrane protein</topology>
    </subcellularLocation>
    <subcellularLocation>
        <location evidence="1">Membrane</location>
    </subcellularLocation>
</comment>
<keyword evidence="2 9" id="KW-0813">Transport</keyword>
<comment type="subunit">
    <text evidence="9">Component of the Sec protein translocase complex. Heterotrimer consisting of SecY, SecE and SecG subunits. The heterotrimers can form oligomers, although 1 heterotrimer is thought to be able to translocate proteins. Interacts with the ribosome. Interacts with SecDF, and other proteins may be involved. Interacts with SecA.</text>
</comment>
<dbReference type="AlphaFoldDB" id="A0A9D1NMI4"/>
<keyword evidence="4 9" id="KW-0812">Transmembrane</keyword>
<evidence type="ECO:0000256" key="2">
    <source>
        <dbReference type="ARBA" id="ARBA00022448"/>
    </source>
</evidence>
<evidence type="ECO:0000256" key="5">
    <source>
        <dbReference type="ARBA" id="ARBA00022927"/>
    </source>
</evidence>
<comment type="function">
    <text evidence="9">Essential subunit of the Sec protein translocation channel SecYEG. Clamps together the 2 halves of SecY. May contact the channel plug during translocation.</text>
</comment>
<dbReference type="HAMAP" id="MF_00422">
    <property type="entry name" value="SecE"/>
    <property type="match status" value="1"/>
</dbReference>
<reference evidence="10" key="1">
    <citation type="submission" date="2020-10" db="EMBL/GenBank/DDBJ databases">
        <authorList>
            <person name="Gilroy R."/>
        </authorList>
    </citation>
    <scope>NUCLEOTIDE SEQUENCE</scope>
    <source>
        <strain evidence="10">35461</strain>
    </source>
</reference>
<organism evidence="10 11">
    <name type="scientific">Candidatus Spyradenecus faecavium</name>
    <dbReference type="NCBI Taxonomy" id="2840947"/>
    <lineage>
        <taxon>Bacteria</taxon>
        <taxon>Pseudomonadati</taxon>
        <taxon>Lentisphaerota</taxon>
        <taxon>Lentisphaeria</taxon>
        <taxon>Lentisphaerales</taxon>
        <taxon>Lentisphaeraceae</taxon>
        <taxon>Lentisphaeraceae incertae sedis</taxon>
        <taxon>Candidatus Spyradenecus</taxon>
    </lineage>
</organism>
<evidence type="ECO:0000256" key="7">
    <source>
        <dbReference type="ARBA" id="ARBA00023010"/>
    </source>
</evidence>
<dbReference type="GO" id="GO:0006605">
    <property type="term" value="P:protein targeting"/>
    <property type="evidence" value="ECO:0007669"/>
    <property type="project" value="UniProtKB-UniRule"/>
</dbReference>
<dbReference type="GO" id="GO:0009306">
    <property type="term" value="P:protein secretion"/>
    <property type="evidence" value="ECO:0007669"/>
    <property type="project" value="UniProtKB-UniRule"/>
</dbReference>
<dbReference type="PANTHER" id="PTHR33910:SF1">
    <property type="entry name" value="PROTEIN TRANSLOCASE SUBUNIT SECE"/>
    <property type="match status" value="1"/>
</dbReference>
<keyword evidence="8 9" id="KW-0472">Membrane</keyword>
<proteinExistence type="inferred from homology"/>
<comment type="caution">
    <text evidence="10">The sequence shown here is derived from an EMBL/GenBank/DDBJ whole genome shotgun (WGS) entry which is preliminary data.</text>
</comment>
<evidence type="ECO:0000256" key="6">
    <source>
        <dbReference type="ARBA" id="ARBA00022989"/>
    </source>
</evidence>
<feature type="transmembrane region" description="Helical" evidence="9">
    <location>
        <begin position="32"/>
        <end position="60"/>
    </location>
</feature>
<evidence type="ECO:0000256" key="4">
    <source>
        <dbReference type="ARBA" id="ARBA00022692"/>
    </source>
</evidence>
<dbReference type="InterPro" id="IPR001901">
    <property type="entry name" value="Translocase_SecE/Sec61-g"/>
</dbReference>
<comment type="similarity">
    <text evidence="9">Belongs to the SecE/SEC61-gamma family.</text>
</comment>
<dbReference type="GO" id="GO:0065002">
    <property type="term" value="P:intracellular protein transmembrane transport"/>
    <property type="evidence" value="ECO:0007669"/>
    <property type="project" value="UniProtKB-UniRule"/>
</dbReference>
<dbReference type="InterPro" id="IPR005807">
    <property type="entry name" value="SecE_bac"/>
</dbReference>
<keyword evidence="7 9" id="KW-0811">Translocation</keyword>
<evidence type="ECO:0000313" key="10">
    <source>
        <dbReference type="EMBL" id="HIV09390.1"/>
    </source>
</evidence>
<evidence type="ECO:0000256" key="3">
    <source>
        <dbReference type="ARBA" id="ARBA00022475"/>
    </source>
</evidence>
<keyword evidence="5 9" id="KW-0653">Protein transport</keyword>
<dbReference type="EMBL" id="DVOR01000149">
    <property type="protein sequence ID" value="HIV09390.1"/>
    <property type="molecule type" value="Genomic_DNA"/>
</dbReference>
<evidence type="ECO:0000256" key="1">
    <source>
        <dbReference type="ARBA" id="ARBA00004370"/>
    </source>
</evidence>
<reference evidence="10" key="2">
    <citation type="journal article" date="2021" name="PeerJ">
        <title>Extensive microbial diversity within the chicken gut microbiome revealed by metagenomics and culture.</title>
        <authorList>
            <person name="Gilroy R."/>
            <person name="Ravi A."/>
            <person name="Getino M."/>
            <person name="Pursley I."/>
            <person name="Horton D.L."/>
            <person name="Alikhan N.F."/>
            <person name="Baker D."/>
            <person name="Gharbi K."/>
            <person name="Hall N."/>
            <person name="Watson M."/>
            <person name="Adriaenssens E.M."/>
            <person name="Foster-Nyarko E."/>
            <person name="Jarju S."/>
            <person name="Secka A."/>
            <person name="Antonio M."/>
            <person name="Oren A."/>
            <person name="Chaudhuri R.R."/>
            <person name="La Ragione R."/>
            <person name="Hildebrand F."/>
            <person name="Pallen M.J."/>
        </authorList>
    </citation>
    <scope>NUCLEOTIDE SEQUENCE</scope>
    <source>
        <strain evidence="10">35461</strain>
    </source>
</reference>
<accession>A0A9D1NMI4</accession>
<dbReference type="Gene3D" id="1.20.5.1030">
    <property type="entry name" value="Preprotein translocase secy subunit"/>
    <property type="match status" value="1"/>
</dbReference>
<evidence type="ECO:0000256" key="8">
    <source>
        <dbReference type="ARBA" id="ARBA00023136"/>
    </source>
</evidence>
<dbReference type="InterPro" id="IPR038379">
    <property type="entry name" value="SecE_sf"/>
</dbReference>
<gene>
    <name evidence="9 10" type="primary">secE</name>
    <name evidence="10" type="ORF">IAC79_04675</name>
</gene>
<sequence length="68" mass="7563">MIQKIRQFFADVALEGKRINWPERRELVESSLVVIVFIVILAVVILACDTILEAVLHFILDSGATPAA</sequence>
<name>A0A9D1NMI4_9BACT</name>
<dbReference type="GO" id="GO:0005886">
    <property type="term" value="C:plasma membrane"/>
    <property type="evidence" value="ECO:0007669"/>
    <property type="project" value="UniProtKB-SubCell"/>
</dbReference>
<keyword evidence="6 9" id="KW-1133">Transmembrane helix</keyword>
<dbReference type="Pfam" id="PF00584">
    <property type="entry name" value="SecE"/>
    <property type="match status" value="1"/>
</dbReference>
<evidence type="ECO:0000313" key="11">
    <source>
        <dbReference type="Proteomes" id="UP000886845"/>
    </source>
</evidence>
<dbReference type="NCBIfam" id="TIGR00964">
    <property type="entry name" value="secE_bact"/>
    <property type="match status" value="1"/>
</dbReference>
<protein>
    <recommendedName>
        <fullName evidence="9">Protein translocase subunit SecE</fullName>
    </recommendedName>
</protein>
<dbReference type="PANTHER" id="PTHR33910">
    <property type="entry name" value="PROTEIN TRANSLOCASE SUBUNIT SECE"/>
    <property type="match status" value="1"/>
</dbReference>
<evidence type="ECO:0000256" key="9">
    <source>
        <dbReference type="HAMAP-Rule" id="MF_00422"/>
    </source>
</evidence>
<dbReference type="GO" id="GO:0043952">
    <property type="term" value="P:protein transport by the Sec complex"/>
    <property type="evidence" value="ECO:0007669"/>
    <property type="project" value="UniProtKB-UniRule"/>
</dbReference>
<dbReference type="GO" id="GO:0008320">
    <property type="term" value="F:protein transmembrane transporter activity"/>
    <property type="evidence" value="ECO:0007669"/>
    <property type="project" value="UniProtKB-UniRule"/>
</dbReference>
<keyword evidence="3 9" id="KW-1003">Cell membrane</keyword>